<sequence length="441" mass="50548">MLHRYTSINSNVAKIHFKELPKHLNVAIVRSKRFNVAEGRSKRFNVVTDKNHTEYKNKTKKGKEWDKIAADLKESKPSVKTDPANKKLLSMSKKKNQIAEELLQMENKKLSLIEQSLSKSTVQNKWQSLLKTFRTEHNLVNSPRSGDGLEDVYTPSWTYETLRFLEKSSVANESAGNLDLIFAPEPSVKTDPANKKLLSMSKKKNQIAEELLQMENKKLSLIEQSLSSNECFASEKDKLHMSFFETLLPSLRQISDQDILVCRNDISEIVFKYAYKGAAWKSLNQDKVESARGMKRKTYEDDDCQIVSYIPPLAQLNHIIVSYIPPLAQLNHNVKIKEEKEEKYRPSLSERYVERRNCNGMPGTMFPVHHQSGTIIVKVLQQDHFHRQRSVLHPETHTLELLGRHARDHVSGTPPKWNNHSQSVTEGPFSPATISPPPRDS</sequence>
<feature type="compositionally biased region" description="Polar residues" evidence="2">
    <location>
        <begin position="416"/>
        <end position="425"/>
    </location>
</feature>
<feature type="coiled-coil region" evidence="1">
    <location>
        <begin position="88"/>
        <end position="115"/>
    </location>
</feature>
<evidence type="ECO:0000256" key="2">
    <source>
        <dbReference type="SAM" id="MobiDB-lite"/>
    </source>
</evidence>
<name>A0A232EER3_9HYME</name>
<gene>
    <name evidence="3" type="ORF">TSAR_013583</name>
</gene>
<evidence type="ECO:0000313" key="3">
    <source>
        <dbReference type="EMBL" id="OXU16818.1"/>
    </source>
</evidence>
<dbReference type="Proteomes" id="UP000215335">
    <property type="component" value="Unassembled WGS sequence"/>
</dbReference>
<feature type="coiled-coil region" evidence="1">
    <location>
        <begin position="197"/>
        <end position="224"/>
    </location>
</feature>
<keyword evidence="4" id="KW-1185">Reference proteome</keyword>
<keyword evidence="1" id="KW-0175">Coiled coil</keyword>
<organism evidence="3 4">
    <name type="scientific">Trichomalopsis sarcophagae</name>
    <dbReference type="NCBI Taxonomy" id="543379"/>
    <lineage>
        <taxon>Eukaryota</taxon>
        <taxon>Metazoa</taxon>
        <taxon>Ecdysozoa</taxon>
        <taxon>Arthropoda</taxon>
        <taxon>Hexapoda</taxon>
        <taxon>Insecta</taxon>
        <taxon>Pterygota</taxon>
        <taxon>Neoptera</taxon>
        <taxon>Endopterygota</taxon>
        <taxon>Hymenoptera</taxon>
        <taxon>Apocrita</taxon>
        <taxon>Proctotrupomorpha</taxon>
        <taxon>Chalcidoidea</taxon>
        <taxon>Pteromalidae</taxon>
        <taxon>Pteromalinae</taxon>
        <taxon>Trichomalopsis</taxon>
    </lineage>
</organism>
<reference evidence="3 4" key="1">
    <citation type="journal article" date="2017" name="Curr. Biol.">
        <title>The Evolution of Venom by Co-option of Single-Copy Genes.</title>
        <authorList>
            <person name="Martinson E.O."/>
            <person name="Mrinalini"/>
            <person name="Kelkar Y.D."/>
            <person name="Chang C.H."/>
            <person name="Werren J.H."/>
        </authorList>
    </citation>
    <scope>NUCLEOTIDE SEQUENCE [LARGE SCALE GENOMIC DNA]</scope>
    <source>
        <strain evidence="3 4">Alberta</strain>
        <tissue evidence="3">Whole body</tissue>
    </source>
</reference>
<accession>A0A232EER3</accession>
<dbReference type="EMBL" id="NNAY01005256">
    <property type="protein sequence ID" value="OXU16818.1"/>
    <property type="molecule type" value="Genomic_DNA"/>
</dbReference>
<evidence type="ECO:0000313" key="4">
    <source>
        <dbReference type="Proteomes" id="UP000215335"/>
    </source>
</evidence>
<protein>
    <submittedName>
        <fullName evidence="3">Uncharacterized protein</fullName>
    </submittedName>
</protein>
<evidence type="ECO:0000256" key="1">
    <source>
        <dbReference type="SAM" id="Coils"/>
    </source>
</evidence>
<proteinExistence type="predicted"/>
<comment type="caution">
    <text evidence="3">The sequence shown here is derived from an EMBL/GenBank/DDBJ whole genome shotgun (WGS) entry which is preliminary data.</text>
</comment>
<feature type="region of interest" description="Disordered" evidence="2">
    <location>
        <begin position="409"/>
        <end position="441"/>
    </location>
</feature>
<dbReference type="AlphaFoldDB" id="A0A232EER3"/>